<evidence type="ECO:0000313" key="5">
    <source>
        <dbReference type="Proteomes" id="UP000541636"/>
    </source>
</evidence>
<feature type="signal peptide" evidence="2">
    <location>
        <begin position="1"/>
        <end position="23"/>
    </location>
</feature>
<feature type="domain" description="Outer membrane protein beta-barrel" evidence="3">
    <location>
        <begin position="7"/>
        <end position="194"/>
    </location>
</feature>
<comment type="caution">
    <text evidence="4">The sequence shown here is derived from an EMBL/GenBank/DDBJ whole genome shotgun (WGS) entry which is preliminary data.</text>
</comment>
<evidence type="ECO:0000256" key="2">
    <source>
        <dbReference type="SAM" id="SignalP"/>
    </source>
</evidence>
<evidence type="ECO:0000256" key="1">
    <source>
        <dbReference type="ARBA" id="ARBA00022729"/>
    </source>
</evidence>
<gene>
    <name evidence="4" type="ORF">HF690_04950</name>
</gene>
<reference evidence="4 5" key="1">
    <citation type="journal article" date="2017" name="Int. J. Syst. Evol. Microbiol.">
        <title>Oleiagrimonas citrea sp. nov., a marine bacterium isolated from tidal flat sediment and emended description of the genus Oleiagrimonas Fang et al. 2015 and Oleiagrimonas soli.</title>
        <authorList>
            <person name="Yang S.H."/>
            <person name="Seo H.S."/>
            <person name="Seong C.N."/>
            <person name="Kwon K.K."/>
        </authorList>
    </citation>
    <scope>NUCLEOTIDE SEQUENCE [LARGE SCALE GENOMIC DNA]</scope>
    <source>
        <strain evidence="4 5">MEBiC09124</strain>
    </source>
</reference>
<sequence>MNKNMLALALIAAGAAAPAISMAAQPGDGAFVSVQAGQSRLQGMSASNDTDTGYGMDVGYRWAVSPMAQVGFEVGYLNQGTFADNYLGSRVTAKVSGAKAGVNAKFNFTPNWFLMVQGGYFNAHNKVGVQSGGLSYSDSKTKGTWYSGVGFGYDFANNTSLSLNYNYMDDKYNDQGTHLDLSSNQVAVRFEARF</sequence>
<evidence type="ECO:0000259" key="3">
    <source>
        <dbReference type="Pfam" id="PF13505"/>
    </source>
</evidence>
<name>A0A846ZJD7_9GAMM</name>
<dbReference type="SUPFAM" id="SSF56925">
    <property type="entry name" value="OMPA-like"/>
    <property type="match status" value="1"/>
</dbReference>
<evidence type="ECO:0000313" key="4">
    <source>
        <dbReference type="EMBL" id="NKZ38304.1"/>
    </source>
</evidence>
<dbReference type="AlphaFoldDB" id="A0A846ZJD7"/>
<dbReference type="InterPro" id="IPR027385">
    <property type="entry name" value="Beta-barrel_OMP"/>
</dbReference>
<dbReference type="RefSeq" id="WP_168608665.1">
    <property type="nucleotide sequence ID" value="NZ_JAAZQD010000002.1"/>
</dbReference>
<proteinExistence type="predicted"/>
<keyword evidence="5" id="KW-1185">Reference proteome</keyword>
<dbReference type="Gene3D" id="2.40.160.20">
    <property type="match status" value="1"/>
</dbReference>
<protein>
    <submittedName>
        <fullName evidence="4">Porin family protein</fullName>
    </submittedName>
</protein>
<dbReference type="Proteomes" id="UP000541636">
    <property type="component" value="Unassembled WGS sequence"/>
</dbReference>
<keyword evidence="1 2" id="KW-0732">Signal</keyword>
<dbReference type="InterPro" id="IPR011250">
    <property type="entry name" value="OMP/PagP_B-barrel"/>
</dbReference>
<dbReference type="Pfam" id="PF13505">
    <property type="entry name" value="OMP_b-brl"/>
    <property type="match status" value="1"/>
</dbReference>
<accession>A0A846ZJD7</accession>
<dbReference type="EMBL" id="JAAZQD010000002">
    <property type="protein sequence ID" value="NKZ38304.1"/>
    <property type="molecule type" value="Genomic_DNA"/>
</dbReference>
<feature type="chain" id="PRO_5032700062" evidence="2">
    <location>
        <begin position="24"/>
        <end position="194"/>
    </location>
</feature>
<organism evidence="4 5">
    <name type="scientific">Oleiagrimonas citrea</name>
    <dbReference type="NCBI Taxonomy" id="1665687"/>
    <lineage>
        <taxon>Bacteria</taxon>
        <taxon>Pseudomonadati</taxon>
        <taxon>Pseudomonadota</taxon>
        <taxon>Gammaproteobacteria</taxon>
        <taxon>Lysobacterales</taxon>
        <taxon>Rhodanobacteraceae</taxon>
        <taxon>Oleiagrimonas</taxon>
    </lineage>
</organism>